<evidence type="ECO:0000313" key="2">
    <source>
        <dbReference type="EMBL" id="OMJ18545.1"/>
    </source>
</evidence>
<dbReference type="AlphaFoldDB" id="A0A1R1XVC0"/>
<organism evidence="2 3">
    <name type="scientific">Smittium culicis</name>
    <dbReference type="NCBI Taxonomy" id="133412"/>
    <lineage>
        <taxon>Eukaryota</taxon>
        <taxon>Fungi</taxon>
        <taxon>Fungi incertae sedis</taxon>
        <taxon>Zoopagomycota</taxon>
        <taxon>Kickxellomycotina</taxon>
        <taxon>Harpellomycetes</taxon>
        <taxon>Harpellales</taxon>
        <taxon>Legeriomycetaceae</taxon>
        <taxon>Smittium</taxon>
    </lineage>
</organism>
<sequence>MVDLKDMDRQPHQGTDEGPDGHLGDWERSVDQKILLSRFKR</sequence>
<protein>
    <submittedName>
        <fullName evidence="2">Uncharacterized protein</fullName>
    </submittedName>
</protein>
<feature type="region of interest" description="Disordered" evidence="1">
    <location>
        <begin position="1"/>
        <end position="27"/>
    </location>
</feature>
<dbReference type="EMBL" id="LSSN01001721">
    <property type="protein sequence ID" value="OMJ18545.1"/>
    <property type="molecule type" value="Genomic_DNA"/>
</dbReference>
<evidence type="ECO:0000256" key="1">
    <source>
        <dbReference type="SAM" id="MobiDB-lite"/>
    </source>
</evidence>
<accession>A0A1R1XVC0</accession>
<reference evidence="2 3" key="1">
    <citation type="submission" date="2017-01" db="EMBL/GenBank/DDBJ databases">
        <authorList>
            <person name="Mah S.A."/>
            <person name="Swanson W.J."/>
            <person name="Moy G.W."/>
            <person name="Vacquier V.D."/>
        </authorList>
    </citation>
    <scope>NUCLEOTIDE SEQUENCE [LARGE SCALE GENOMIC DNA]</scope>
    <source>
        <strain evidence="2 3">GSMNP</strain>
    </source>
</reference>
<keyword evidence="3" id="KW-1185">Reference proteome</keyword>
<gene>
    <name evidence="2" type="ORF">AYI70_g5297</name>
</gene>
<dbReference type="OrthoDB" id="10308582at2759"/>
<name>A0A1R1XVC0_9FUNG</name>
<comment type="caution">
    <text evidence="2">The sequence shown here is derived from an EMBL/GenBank/DDBJ whole genome shotgun (WGS) entry which is preliminary data.</text>
</comment>
<dbReference type="Proteomes" id="UP000187283">
    <property type="component" value="Unassembled WGS sequence"/>
</dbReference>
<proteinExistence type="predicted"/>
<evidence type="ECO:0000313" key="3">
    <source>
        <dbReference type="Proteomes" id="UP000187283"/>
    </source>
</evidence>
<feature type="non-terminal residue" evidence="2">
    <location>
        <position position="41"/>
    </location>
</feature>